<accession>A0ABQ4XGJ6</accession>
<gene>
    <name evidence="2" type="ORF">Tco_0678898</name>
</gene>
<reference evidence="2" key="2">
    <citation type="submission" date="2022-01" db="EMBL/GenBank/DDBJ databases">
        <authorList>
            <person name="Yamashiro T."/>
            <person name="Shiraishi A."/>
            <person name="Satake H."/>
            <person name="Nakayama K."/>
        </authorList>
    </citation>
    <scope>NUCLEOTIDE SEQUENCE</scope>
</reference>
<evidence type="ECO:0000313" key="3">
    <source>
        <dbReference type="Proteomes" id="UP001151760"/>
    </source>
</evidence>
<comment type="caution">
    <text evidence="2">The sequence shown here is derived from an EMBL/GenBank/DDBJ whole genome shotgun (WGS) entry which is preliminary data.</text>
</comment>
<organism evidence="2 3">
    <name type="scientific">Tanacetum coccineum</name>
    <dbReference type="NCBI Taxonomy" id="301880"/>
    <lineage>
        <taxon>Eukaryota</taxon>
        <taxon>Viridiplantae</taxon>
        <taxon>Streptophyta</taxon>
        <taxon>Embryophyta</taxon>
        <taxon>Tracheophyta</taxon>
        <taxon>Spermatophyta</taxon>
        <taxon>Magnoliopsida</taxon>
        <taxon>eudicotyledons</taxon>
        <taxon>Gunneridae</taxon>
        <taxon>Pentapetalae</taxon>
        <taxon>asterids</taxon>
        <taxon>campanulids</taxon>
        <taxon>Asterales</taxon>
        <taxon>Asteraceae</taxon>
        <taxon>Asteroideae</taxon>
        <taxon>Anthemideae</taxon>
        <taxon>Anthemidinae</taxon>
        <taxon>Tanacetum</taxon>
    </lineage>
</organism>
<reference evidence="2" key="1">
    <citation type="journal article" date="2022" name="Int. J. Mol. Sci.">
        <title>Draft Genome of Tanacetum Coccineum: Genomic Comparison of Closely Related Tanacetum-Family Plants.</title>
        <authorList>
            <person name="Yamashiro T."/>
            <person name="Shiraishi A."/>
            <person name="Nakayama K."/>
            <person name="Satake H."/>
        </authorList>
    </citation>
    <scope>NUCLEOTIDE SEQUENCE</scope>
</reference>
<feature type="compositionally biased region" description="Acidic residues" evidence="1">
    <location>
        <begin position="96"/>
        <end position="111"/>
    </location>
</feature>
<keyword evidence="3" id="KW-1185">Reference proteome</keyword>
<dbReference type="Proteomes" id="UP001151760">
    <property type="component" value="Unassembled WGS sequence"/>
</dbReference>
<protein>
    <submittedName>
        <fullName evidence="2">Uncharacterized protein</fullName>
    </submittedName>
</protein>
<feature type="region of interest" description="Disordered" evidence="1">
    <location>
        <begin position="94"/>
        <end position="128"/>
    </location>
</feature>
<evidence type="ECO:0000256" key="1">
    <source>
        <dbReference type="SAM" id="MobiDB-lite"/>
    </source>
</evidence>
<name>A0ABQ4XGJ6_9ASTR</name>
<sequence length="128" mass="13823">MTKAYEHQSVGSLCEVPPGVSALSSKVQVAYFYSVISCPDSCGVENTVVIHLLHSTLSDQHSFGSLKTCVLTLHGISYSKRWFLECGDECMGLSDEPPDDDSDVVGEESEDELGRMSVIGDDGDDARC</sequence>
<dbReference type="EMBL" id="BQNB010009496">
    <property type="protein sequence ID" value="GJS64334.1"/>
    <property type="molecule type" value="Genomic_DNA"/>
</dbReference>
<proteinExistence type="predicted"/>
<evidence type="ECO:0000313" key="2">
    <source>
        <dbReference type="EMBL" id="GJS64334.1"/>
    </source>
</evidence>